<keyword evidence="3" id="KW-1185">Reference proteome</keyword>
<dbReference type="RefSeq" id="XP_018665377.1">
    <property type="nucleotide sequence ID" value="XM_018801584.1"/>
</dbReference>
<reference evidence="2 3" key="1">
    <citation type="journal article" date="2016" name="Genome Announc.">
        <title>Draft Whole-Genome Sequence of Trichoderma gamsii T6085, a Promising Biocontrol Agent of Fusarium Head Blight on Wheat.</title>
        <authorList>
            <person name="Baroncelli R."/>
            <person name="Zapparata A."/>
            <person name="Piaggeschi G."/>
            <person name="Sarrocco S."/>
            <person name="Vannacci G."/>
        </authorList>
    </citation>
    <scope>NUCLEOTIDE SEQUENCE [LARGE SCALE GENOMIC DNA]</scope>
    <source>
        <strain evidence="2 3">T6085</strain>
    </source>
</reference>
<feature type="region of interest" description="Disordered" evidence="1">
    <location>
        <begin position="1"/>
        <end position="65"/>
    </location>
</feature>
<evidence type="ECO:0000313" key="3">
    <source>
        <dbReference type="Proteomes" id="UP000054821"/>
    </source>
</evidence>
<comment type="caution">
    <text evidence="2">The sequence shown here is derived from an EMBL/GenBank/DDBJ whole genome shotgun (WGS) entry which is preliminary data.</text>
</comment>
<proteinExistence type="predicted"/>
<organism evidence="2 3">
    <name type="scientific">Trichoderma gamsii</name>
    <dbReference type="NCBI Taxonomy" id="398673"/>
    <lineage>
        <taxon>Eukaryota</taxon>
        <taxon>Fungi</taxon>
        <taxon>Dikarya</taxon>
        <taxon>Ascomycota</taxon>
        <taxon>Pezizomycotina</taxon>
        <taxon>Sordariomycetes</taxon>
        <taxon>Hypocreomycetidae</taxon>
        <taxon>Hypocreales</taxon>
        <taxon>Hypocreaceae</taxon>
        <taxon>Trichoderma</taxon>
    </lineage>
</organism>
<protein>
    <submittedName>
        <fullName evidence="2">Uncharacterized protein</fullName>
    </submittedName>
</protein>
<sequence>MPSPPSANVAHNGSDGSGKPTTATSNGDSQGSKVYQDESINRFLADGTQRGPVGFGPDQTQSEAETAGEVRMFENLRAFDVQFGCDKSLKAKPEQK</sequence>
<evidence type="ECO:0000313" key="2">
    <source>
        <dbReference type="EMBL" id="PON26240.1"/>
    </source>
</evidence>
<name>A0A2P4ZPL2_9HYPO</name>
<evidence type="ECO:0000256" key="1">
    <source>
        <dbReference type="SAM" id="MobiDB-lite"/>
    </source>
</evidence>
<dbReference type="GeneID" id="29981667"/>
<dbReference type="EMBL" id="JPDN02000014">
    <property type="protein sequence ID" value="PON26240.1"/>
    <property type="molecule type" value="Genomic_DNA"/>
</dbReference>
<dbReference type="AlphaFoldDB" id="A0A2P4ZPL2"/>
<gene>
    <name evidence="2" type="ORF">TGAM01_v204716</name>
</gene>
<dbReference type="Proteomes" id="UP000054821">
    <property type="component" value="Unassembled WGS sequence"/>
</dbReference>
<accession>A0A2P4ZPL2</accession>
<feature type="compositionally biased region" description="Polar residues" evidence="1">
    <location>
        <begin position="19"/>
        <end position="33"/>
    </location>
</feature>